<reference evidence="8" key="1">
    <citation type="journal article" date="2019" name="BMC Genomics">
        <title>A new reference genome for Sorghum bicolor reveals high levels of sequence similarity between sweet and grain genotypes: implications for the genetics of sugar metabolism.</title>
        <authorList>
            <person name="Cooper E.A."/>
            <person name="Brenton Z.W."/>
            <person name="Flinn B.S."/>
            <person name="Jenkins J."/>
            <person name="Shu S."/>
            <person name="Flowers D."/>
            <person name="Luo F."/>
            <person name="Wang Y."/>
            <person name="Xia P."/>
            <person name="Barry K."/>
            <person name="Daum C."/>
            <person name="Lipzen A."/>
            <person name="Yoshinaga Y."/>
            <person name="Schmutz J."/>
            <person name="Saski C."/>
            <person name="Vermerris W."/>
            <person name="Kresovich S."/>
        </authorList>
    </citation>
    <scope>NUCLEOTIDE SEQUENCE</scope>
</reference>
<dbReference type="AlphaFoldDB" id="A0A921U6B3"/>
<evidence type="ECO:0000256" key="2">
    <source>
        <dbReference type="ARBA" id="ARBA00023015"/>
    </source>
</evidence>
<dbReference type="PANTHER" id="PTHR31221">
    <property type="entry name" value="WRKY TRANSCRIPTION FACTOR PROTEIN 1-RELATED"/>
    <property type="match status" value="1"/>
</dbReference>
<dbReference type="SMART" id="SM00774">
    <property type="entry name" value="WRKY"/>
    <property type="match status" value="1"/>
</dbReference>
<feature type="compositionally biased region" description="Basic and acidic residues" evidence="6">
    <location>
        <begin position="188"/>
        <end position="197"/>
    </location>
</feature>
<sequence>MSGGATGVGGGSGYGGFYHGDDPATSDQLITAFDNDGGGGFFFQQTVSPPCAGEVDGGTAPYASIADYLQGFLDPAGLAAHFGSDDAPPPCRLGGGADDEYDAVVAVKQEMVVQLSDSRRDADADGQMAGAAAVTPANSSVLSSSSCEAGADANDDDEEPSRRRCGKKGRIEGEEEQEGEGEADDDAADRNCKSSKENKKRRGEKKAREPRVAFMTKSEVDHLEDGYRWRKYGQKAVKNSTYPRSYYRCTTARCGVKKRVERSQQDPSTVITTYEGQHTHPSPIDLLRRGGGAAALMRSAAVAGGFRRPDDLLKIDDYAGTPSGFLPLLPPGGIGAGGGGRLLHPSMRLLLQETQHHRARSSQLAAARMAACWSWTSSLPFRDEP</sequence>
<protein>
    <recommendedName>
        <fullName evidence="7">WRKY domain-containing protein</fullName>
    </recommendedName>
</protein>
<dbReference type="Proteomes" id="UP000807115">
    <property type="component" value="Chromosome 9"/>
</dbReference>
<dbReference type="PROSITE" id="PS50811">
    <property type="entry name" value="WRKY"/>
    <property type="match status" value="1"/>
</dbReference>
<evidence type="ECO:0000313" key="8">
    <source>
        <dbReference type="EMBL" id="KAG0519416.1"/>
    </source>
</evidence>
<name>A0A921U6B3_SORBI</name>
<dbReference type="Pfam" id="PF03106">
    <property type="entry name" value="WRKY"/>
    <property type="match status" value="1"/>
</dbReference>
<dbReference type="PANTHER" id="PTHR31221:SF366">
    <property type="entry name" value="OS05G0583000 PROTEIN"/>
    <property type="match status" value="1"/>
</dbReference>
<evidence type="ECO:0000313" key="9">
    <source>
        <dbReference type="Proteomes" id="UP000807115"/>
    </source>
</evidence>
<keyword evidence="4" id="KW-0804">Transcription</keyword>
<organism evidence="8 9">
    <name type="scientific">Sorghum bicolor</name>
    <name type="common">Sorghum</name>
    <name type="synonym">Sorghum vulgare</name>
    <dbReference type="NCBI Taxonomy" id="4558"/>
    <lineage>
        <taxon>Eukaryota</taxon>
        <taxon>Viridiplantae</taxon>
        <taxon>Streptophyta</taxon>
        <taxon>Embryophyta</taxon>
        <taxon>Tracheophyta</taxon>
        <taxon>Spermatophyta</taxon>
        <taxon>Magnoliopsida</taxon>
        <taxon>Liliopsida</taxon>
        <taxon>Poales</taxon>
        <taxon>Poaceae</taxon>
        <taxon>PACMAD clade</taxon>
        <taxon>Panicoideae</taxon>
        <taxon>Andropogonodae</taxon>
        <taxon>Andropogoneae</taxon>
        <taxon>Sorghinae</taxon>
        <taxon>Sorghum</taxon>
    </lineage>
</organism>
<feature type="region of interest" description="Disordered" evidence="6">
    <location>
        <begin position="116"/>
        <end position="213"/>
    </location>
</feature>
<evidence type="ECO:0000256" key="4">
    <source>
        <dbReference type="ARBA" id="ARBA00023163"/>
    </source>
</evidence>
<accession>A0A921U6B3</accession>
<dbReference type="FunFam" id="2.20.25.80:FF:000003">
    <property type="entry name" value="WRKY transcription factor 57"/>
    <property type="match status" value="1"/>
</dbReference>
<dbReference type="SUPFAM" id="SSF118290">
    <property type="entry name" value="WRKY DNA-binding domain"/>
    <property type="match status" value="1"/>
</dbReference>
<reference evidence="8" key="2">
    <citation type="submission" date="2020-10" db="EMBL/GenBank/DDBJ databases">
        <authorList>
            <person name="Cooper E.A."/>
            <person name="Brenton Z.W."/>
            <person name="Flinn B.S."/>
            <person name="Jenkins J."/>
            <person name="Shu S."/>
            <person name="Flowers D."/>
            <person name="Luo F."/>
            <person name="Wang Y."/>
            <person name="Xia P."/>
            <person name="Barry K."/>
            <person name="Daum C."/>
            <person name="Lipzen A."/>
            <person name="Yoshinaga Y."/>
            <person name="Schmutz J."/>
            <person name="Saski C."/>
            <person name="Vermerris W."/>
            <person name="Kresovich S."/>
        </authorList>
    </citation>
    <scope>NUCLEOTIDE SEQUENCE</scope>
</reference>
<feature type="compositionally biased region" description="Acidic residues" evidence="6">
    <location>
        <begin position="173"/>
        <end position="187"/>
    </location>
</feature>
<evidence type="ECO:0000256" key="6">
    <source>
        <dbReference type="SAM" id="MobiDB-lite"/>
    </source>
</evidence>
<keyword evidence="3" id="KW-0238">DNA-binding</keyword>
<dbReference type="GO" id="GO:0043565">
    <property type="term" value="F:sequence-specific DNA binding"/>
    <property type="evidence" value="ECO:0007669"/>
    <property type="project" value="InterPro"/>
</dbReference>
<keyword evidence="2" id="KW-0805">Transcription regulation</keyword>
<comment type="caution">
    <text evidence="8">The sequence shown here is derived from an EMBL/GenBank/DDBJ whole genome shotgun (WGS) entry which is preliminary data.</text>
</comment>
<dbReference type="EMBL" id="CM027688">
    <property type="protein sequence ID" value="KAG0519416.1"/>
    <property type="molecule type" value="Genomic_DNA"/>
</dbReference>
<dbReference type="GO" id="GO:0005634">
    <property type="term" value="C:nucleus"/>
    <property type="evidence" value="ECO:0007669"/>
    <property type="project" value="UniProtKB-SubCell"/>
</dbReference>
<evidence type="ECO:0000256" key="1">
    <source>
        <dbReference type="ARBA" id="ARBA00004123"/>
    </source>
</evidence>
<proteinExistence type="predicted"/>
<evidence type="ECO:0000259" key="7">
    <source>
        <dbReference type="PROSITE" id="PS50811"/>
    </source>
</evidence>
<evidence type="ECO:0000256" key="5">
    <source>
        <dbReference type="ARBA" id="ARBA00023242"/>
    </source>
</evidence>
<evidence type="ECO:0000256" key="3">
    <source>
        <dbReference type="ARBA" id="ARBA00023125"/>
    </source>
</evidence>
<dbReference type="InterPro" id="IPR044810">
    <property type="entry name" value="WRKY_plant"/>
</dbReference>
<dbReference type="Gene3D" id="2.20.25.80">
    <property type="entry name" value="WRKY domain"/>
    <property type="match status" value="1"/>
</dbReference>
<dbReference type="InterPro" id="IPR003657">
    <property type="entry name" value="WRKY_dom"/>
</dbReference>
<dbReference type="InterPro" id="IPR036576">
    <property type="entry name" value="WRKY_dom_sf"/>
</dbReference>
<dbReference type="SMR" id="A0A921U6B3"/>
<feature type="domain" description="WRKY" evidence="7">
    <location>
        <begin position="218"/>
        <end position="283"/>
    </location>
</feature>
<keyword evidence="5" id="KW-0539">Nucleus</keyword>
<dbReference type="GO" id="GO:0003700">
    <property type="term" value="F:DNA-binding transcription factor activity"/>
    <property type="evidence" value="ECO:0007669"/>
    <property type="project" value="InterPro"/>
</dbReference>
<feature type="compositionally biased region" description="Polar residues" evidence="6">
    <location>
        <begin position="136"/>
        <end position="147"/>
    </location>
</feature>
<gene>
    <name evidence="8" type="ORF">BDA96_09G262300</name>
</gene>
<comment type="subcellular location">
    <subcellularLocation>
        <location evidence="1">Nucleus</location>
    </subcellularLocation>
</comment>